<evidence type="ECO:0000256" key="10">
    <source>
        <dbReference type="SAM" id="Coils"/>
    </source>
</evidence>
<dbReference type="InterPro" id="IPR045663">
    <property type="entry name" value="ORC3_ins"/>
</dbReference>
<dbReference type="EMBL" id="JARKHS020034170">
    <property type="protein sequence ID" value="KAK8758400.1"/>
    <property type="molecule type" value="Genomic_DNA"/>
</dbReference>
<comment type="similarity">
    <text evidence="2">Belongs to the ORC3 family.</text>
</comment>
<reference evidence="14 15" key="1">
    <citation type="journal article" date="2023" name="Arcadia Sci">
        <title>De novo assembly of a long-read Amblyomma americanum tick genome.</title>
        <authorList>
            <person name="Chou S."/>
            <person name="Poskanzer K.E."/>
            <person name="Rollins M."/>
            <person name="Thuy-Boun P.S."/>
        </authorList>
    </citation>
    <scope>NUCLEOTIDE SEQUENCE [LARGE SCALE GENOMIC DNA]</scope>
    <source>
        <strain evidence="14">F_SG_1</strain>
        <tissue evidence="14">Salivary glands</tissue>
    </source>
</reference>
<evidence type="ECO:0000256" key="6">
    <source>
        <dbReference type="ARBA" id="ARBA00023125"/>
    </source>
</evidence>
<feature type="domain" description="Origin recognition complex subunit 3 insertion" evidence="13">
    <location>
        <begin position="335"/>
        <end position="559"/>
    </location>
</feature>
<dbReference type="GO" id="GO:0005656">
    <property type="term" value="C:nuclear pre-replicative complex"/>
    <property type="evidence" value="ECO:0007669"/>
    <property type="project" value="TreeGrafter"/>
</dbReference>
<comment type="caution">
    <text evidence="14">The sequence shown here is derived from an EMBL/GenBank/DDBJ whole genome shotgun (WGS) entry which is preliminary data.</text>
</comment>
<evidence type="ECO:0000256" key="5">
    <source>
        <dbReference type="ARBA" id="ARBA00022705"/>
    </source>
</evidence>
<dbReference type="InterPro" id="IPR040855">
    <property type="entry name" value="ORC_WH_C"/>
</dbReference>
<dbReference type="AlphaFoldDB" id="A0AAQ4D7G0"/>
<dbReference type="Pfam" id="PF19675">
    <property type="entry name" value="ORC3_ins"/>
    <property type="match status" value="1"/>
</dbReference>
<evidence type="ECO:0000256" key="9">
    <source>
        <dbReference type="ARBA" id="ARBA00045241"/>
    </source>
</evidence>
<keyword evidence="7" id="KW-0539">Nucleus</keyword>
<evidence type="ECO:0000259" key="12">
    <source>
        <dbReference type="Pfam" id="PF18137"/>
    </source>
</evidence>
<protein>
    <recommendedName>
        <fullName evidence="3">Origin recognition complex subunit 3</fullName>
    </recommendedName>
</protein>
<dbReference type="InterPro" id="IPR020795">
    <property type="entry name" value="ORC3"/>
</dbReference>
<comment type="subcellular location">
    <subcellularLocation>
        <location evidence="1">Nucleus</location>
    </subcellularLocation>
</comment>
<keyword evidence="6" id="KW-0238">DNA-binding</keyword>
<dbReference type="Pfam" id="PF18137">
    <property type="entry name" value="WHD_ORC"/>
    <property type="match status" value="1"/>
</dbReference>
<feature type="domain" description="Origin recognition complex subunit 3 winged helix C-terminal" evidence="12">
    <location>
        <begin position="571"/>
        <end position="678"/>
    </location>
</feature>
<dbReference type="PANTHER" id="PTHR12748">
    <property type="entry name" value="ORIGIN RECOGNITION COMPLEX SUBUNIT 3"/>
    <property type="match status" value="1"/>
</dbReference>
<evidence type="ECO:0000256" key="1">
    <source>
        <dbReference type="ARBA" id="ARBA00004123"/>
    </source>
</evidence>
<dbReference type="GO" id="GO:0005664">
    <property type="term" value="C:nuclear origin of replication recognition complex"/>
    <property type="evidence" value="ECO:0007669"/>
    <property type="project" value="InterPro"/>
</dbReference>
<keyword evidence="10" id="KW-0175">Coiled coil</keyword>
<dbReference type="Pfam" id="PF07034">
    <property type="entry name" value="ORC3_N"/>
    <property type="match status" value="1"/>
</dbReference>
<evidence type="ECO:0000259" key="13">
    <source>
        <dbReference type="Pfam" id="PF19675"/>
    </source>
</evidence>
<keyword evidence="4" id="KW-0597">Phosphoprotein</keyword>
<dbReference type="GO" id="GO:0003688">
    <property type="term" value="F:DNA replication origin binding"/>
    <property type="evidence" value="ECO:0007669"/>
    <property type="project" value="TreeGrafter"/>
</dbReference>
<dbReference type="GO" id="GO:0031261">
    <property type="term" value="C:DNA replication preinitiation complex"/>
    <property type="evidence" value="ECO:0007669"/>
    <property type="project" value="TreeGrafter"/>
</dbReference>
<feature type="coiled-coil region" evidence="10">
    <location>
        <begin position="434"/>
        <end position="481"/>
    </location>
</feature>
<dbReference type="InterPro" id="IPR045667">
    <property type="entry name" value="ORC3_N"/>
</dbReference>
<keyword evidence="15" id="KW-1185">Reference proteome</keyword>
<organism evidence="14 15">
    <name type="scientific">Amblyomma americanum</name>
    <name type="common">Lone star tick</name>
    <dbReference type="NCBI Taxonomy" id="6943"/>
    <lineage>
        <taxon>Eukaryota</taxon>
        <taxon>Metazoa</taxon>
        <taxon>Ecdysozoa</taxon>
        <taxon>Arthropoda</taxon>
        <taxon>Chelicerata</taxon>
        <taxon>Arachnida</taxon>
        <taxon>Acari</taxon>
        <taxon>Parasitiformes</taxon>
        <taxon>Ixodida</taxon>
        <taxon>Ixodoidea</taxon>
        <taxon>Ixodidae</taxon>
        <taxon>Amblyomminae</taxon>
        <taxon>Amblyomma</taxon>
    </lineage>
</organism>
<evidence type="ECO:0000259" key="11">
    <source>
        <dbReference type="Pfam" id="PF07034"/>
    </source>
</evidence>
<evidence type="ECO:0000256" key="3">
    <source>
        <dbReference type="ARBA" id="ARBA00019085"/>
    </source>
</evidence>
<dbReference type="GO" id="GO:0006270">
    <property type="term" value="P:DNA replication initiation"/>
    <property type="evidence" value="ECO:0007669"/>
    <property type="project" value="TreeGrafter"/>
</dbReference>
<keyword evidence="5" id="KW-0235">DNA replication</keyword>
<comment type="subunit">
    <text evidence="8">Component of ORC, a complex composed of at least 6 subunits: ORC1, ORC2, ORC3, ORC4, ORC5 and ORC6. ORC is regulated in a cell-cycle dependent manner. It is sequentially assembled at the exit from anaphase of mitosis and disassembled as cells enter S phase.</text>
</comment>
<gene>
    <name evidence="14" type="ORF">V5799_003971</name>
</gene>
<sequence length="681" mass="77192">MEDLKSISQACFVSLPKKAKQSKQVRSTEHEIGRRYTTFQETWEYLEIEILKCQAEAHTDVLNNVISFVQSRNPALTEASQRLDIPVAALMMGVNMSDHTAIFNLLVSKLRSSVTQMVARLNAKDCGSIAAMMQKAVMDIVQGPGSEDSEIKKSACTLSMLAGWRESAIAKTPRSPSKRQKSSCGIREEDPLVLILEDLEGFKVSALEDFILICSNYLEKLPIVFIFGVSTTVMAIHNMIPQSASSCLAIETFFSMPVTEYLSQVFEKVLLEPSISFKLGHNVFQFIVDVVLFHDFSLTNLLQMLKICVFEHFYLNTASLLCCRQEELNDVLHCMSQKEMNDVLGQPSYQRYLKDKKPSSEKPSKRIHRMVNNLHKHHRNSLMLLHVLYEFAKKLPGCSLGNHFREVYMTYLQAPVSETEDFGKLIKLIRVMSIDELQKRMGDALSLLKSQEDLEQAPPSVSELKAHLEGYREKFEALSTDNPETSDVNETAEPLSLDWGKLRSRSQFQEKLKTLTKTKRVSPFEALREEFAGCFSEAFSDLKPPTTLPLHEVLYYDDALAVKQYFTPSPRSVLHMALSKPCSVLRCECCKNTGSSEISPSLPDLSISYKLHLESGKLINLYDMMQSFKAVKSGEKKISAQEEKIAEAQFFRSIAELQFMGLVKPTQRKVDHVQRMTWGFC</sequence>
<comment type="function">
    <text evidence="9">Component of the origin recognition complex (ORC) that binds origins of replication. DNA-binding is ATP-dependent. The specific DNA sequences that define origins of replication have not been identified yet. ORC is required to assemble the pre-replication complex necessary to initiate DNA replication. Binds histone H3 and H4 trimethylation marks H3K9me3, H3K27me3 and H4K20me3.</text>
</comment>
<dbReference type="Proteomes" id="UP001321473">
    <property type="component" value="Unassembled WGS sequence"/>
</dbReference>
<dbReference type="CDD" id="cd20704">
    <property type="entry name" value="Orc3"/>
    <property type="match status" value="1"/>
</dbReference>
<name>A0AAQ4D7G0_AMBAM</name>
<evidence type="ECO:0000313" key="15">
    <source>
        <dbReference type="Proteomes" id="UP001321473"/>
    </source>
</evidence>
<dbReference type="PANTHER" id="PTHR12748:SF0">
    <property type="entry name" value="ORIGIN RECOGNITION COMPLEX SUBUNIT 3"/>
    <property type="match status" value="1"/>
</dbReference>
<accession>A0AAQ4D7G0</accession>
<feature type="domain" description="Origin recognition complex subunit 3 N-terminal" evidence="11">
    <location>
        <begin position="8"/>
        <end position="321"/>
    </location>
</feature>
<evidence type="ECO:0000256" key="7">
    <source>
        <dbReference type="ARBA" id="ARBA00023242"/>
    </source>
</evidence>
<evidence type="ECO:0000256" key="2">
    <source>
        <dbReference type="ARBA" id="ARBA00010977"/>
    </source>
</evidence>
<proteinExistence type="inferred from homology"/>
<evidence type="ECO:0000256" key="8">
    <source>
        <dbReference type="ARBA" id="ARBA00026084"/>
    </source>
</evidence>
<evidence type="ECO:0000313" key="14">
    <source>
        <dbReference type="EMBL" id="KAK8758400.1"/>
    </source>
</evidence>
<evidence type="ECO:0000256" key="4">
    <source>
        <dbReference type="ARBA" id="ARBA00022553"/>
    </source>
</evidence>